<feature type="non-terminal residue" evidence="1">
    <location>
        <position position="216"/>
    </location>
</feature>
<dbReference type="EMBL" id="CAUYUJ010017662">
    <property type="protein sequence ID" value="CAK0876751.1"/>
    <property type="molecule type" value="Genomic_DNA"/>
</dbReference>
<reference evidence="1" key="1">
    <citation type="submission" date="2023-10" db="EMBL/GenBank/DDBJ databases">
        <authorList>
            <person name="Chen Y."/>
            <person name="Shah S."/>
            <person name="Dougan E. K."/>
            <person name="Thang M."/>
            <person name="Chan C."/>
        </authorList>
    </citation>
    <scope>NUCLEOTIDE SEQUENCE [LARGE SCALE GENOMIC DNA]</scope>
</reference>
<protein>
    <submittedName>
        <fullName evidence="1">Uncharacterized protein</fullName>
    </submittedName>
</protein>
<keyword evidence="2" id="KW-1185">Reference proteome</keyword>
<gene>
    <name evidence="1" type="ORF">PCOR1329_LOCUS61006</name>
</gene>
<dbReference type="Proteomes" id="UP001189429">
    <property type="component" value="Unassembled WGS sequence"/>
</dbReference>
<accession>A0ABN9VTC6</accession>
<organism evidence="1 2">
    <name type="scientific">Prorocentrum cordatum</name>
    <dbReference type="NCBI Taxonomy" id="2364126"/>
    <lineage>
        <taxon>Eukaryota</taxon>
        <taxon>Sar</taxon>
        <taxon>Alveolata</taxon>
        <taxon>Dinophyceae</taxon>
        <taxon>Prorocentrales</taxon>
        <taxon>Prorocentraceae</taxon>
        <taxon>Prorocentrum</taxon>
    </lineage>
</organism>
<sequence length="216" mass="23384">ACPRSGMILATSINPFLNMMEKDVDQKGRAATRVCAGDAGASLRAIERFAVCANVFEEADACARLQFGFPKRVGAPAVDYSTGALKMRIQGFCDDCLPQWARFNIALMAQYLGALRGPAMVGRGWHGPAAKWQLRGKAAAQAHGALALGIRACDFRCAPALENTAQEVFPGPGVRRRARGALQLFDAPQKEFMRPRSGKRCQLNVTLCNVPACERE</sequence>
<name>A0ABN9VTC6_9DINO</name>
<comment type="caution">
    <text evidence="1">The sequence shown here is derived from an EMBL/GenBank/DDBJ whole genome shotgun (WGS) entry which is preliminary data.</text>
</comment>
<evidence type="ECO:0000313" key="2">
    <source>
        <dbReference type="Proteomes" id="UP001189429"/>
    </source>
</evidence>
<proteinExistence type="predicted"/>
<feature type="non-terminal residue" evidence="1">
    <location>
        <position position="1"/>
    </location>
</feature>
<evidence type="ECO:0000313" key="1">
    <source>
        <dbReference type="EMBL" id="CAK0876751.1"/>
    </source>
</evidence>